<dbReference type="Pfam" id="PF25866">
    <property type="entry name" value="Kringle_2"/>
    <property type="match status" value="1"/>
</dbReference>
<feature type="domain" description="Kringle-like" evidence="1">
    <location>
        <begin position="64"/>
        <end position="164"/>
    </location>
</feature>
<keyword evidence="2" id="KW-1185">Reference proteome</keyword>
<sequence length="234" mass="26366">MNRVLGGRAADGVGSVPEIFCLIQYRLKAVWCAVMKSGWTVLFVLFVKSKPSPYFEFDDMFNTECIPTDHLKDYLYYGKVSTYIERSGLMTSSPSPAMRSASSVLGRCEIWKSVVNVMVQWAINHSIKDYWTYPDEFMSHDNCRNFDLTQKDKNSNDHLAVRMKIIEPNASAVDENEILKRCTVDIGEAASAFHGSFAATRVLTRGSLAIACPNCCLDLISKSVQCFELLDHFD</sequence>
<evidence type="ECO:0000313" key="3">
    <source>
        <dbReference type="WBParaSite" id="sdigi.contig23.g1893.t1"/>
    </source>
</evidence>
<dbReference type="Proteomes" id="UP000887581">
    <property type="component" value="Unplaced"/>
</dbReference>
<name>A0A915PLD4_9BILA</name>
<accession>A0A915PLD4</accession>
<dbReference type="AlphaFoldDB" id="A0A915PLD4"/>
<dbReference type="InterPro" id="IPR058845">
    <property type="entry name" value="Kringle_2"/>
</dbReference>
<dbReference type="WBParaSite" id="sdigi.contig23.g1893.t1">
    <property type="protein sequence ID" value="sdigi.contig23.g1893.t1"/>
    <property type="gene ID" value="sdigi.contig23.g1893"/>
</dbReference>
<evidence type="ECO:0000313" key="2">
    <source>
        <dbReference type="Proteomes" id="UP000887581"/>
    </source>
</evidence>
<protein>
    <recommendedName>
        <fullName evidence="1">Kringle-like domain-containing protein</fullName>
    </recommendedName>
</protein>
<evidence type="ECO:0000259" key="1">
    <source>
        <dbReference type="Pfam" id="PF25866"/>
    </source>
</evidence>
<proteinExistence type="predicted"/>
<organism evidence="2 3">
    <name type="scientific">Setaria digitata</name>
    <dbReference type="NCBI Taxonomy" id="48799"/>
    <lineage>
        <taxon>Eukaryota</taxon>
        <taxon>Metazoa</taxon>
        <taxon>Ecdysozoa</taxon>
        <taxon>Nematoda</taxon>
        <taxon>Chromadorea</taxon>
        <taxon>Rhabditida</taxon>
        <taxon>Spirurina</taxon>
        <taxon>Spiruromorpha</taxon>
        <taxon>Filarioidea</taxon>
        <taxon>Setariidae</taxon>
        <taxon>Setaria</taxon>
    </lineage>
</organism>
<reference evidence="3" key="1">
    <citation type="submission" date="2022-11" db="UniProtKB">
        <authorList>
            <consortium name="WormBaseParasite"/>
        </authorList>
    </citation>
    <scope>IDENTIFICATION</scope>
</reference>